<accession>A0A8T2PJX8</accession>
<evidence type="ECO:0000313" key="3">
    <source>
        <dbReference type="Proteomes" id="UP000824540"/>
    </source>
</evidence>
<name>A0A8T2PJX8_9TELE</name>
<keyword evidence="3" id="KW-1185">Reference proteome</keyword>
<evidence type="ECO:0000256" key="1">
    <source>
        <dbReference type="SAM" id="MobiDB-lite"/>
    </source>
</evidence>
<comment type="caution">
    <text evidence="2">The sequence shown here is derived from an EMBL/GenBank/DDBJ whole genome shotgun (WGS) entry which is preliminary data.</text>
</comment>
<dbReference type="Proteomes" id="UP000824540">
    <property type="component" value="Unassembled WGS sequence"/>
</dbReference>
<organism evidence="2 3">
    <name type="scientific">Albula glossodonta</name>
    <name type="common">roundjaw bonefish</name>
    <dbReference type="NCBI Taxonomy" id="121402"/>
    <lineage>
        <taxon>Eukaryota</taxon>
        <taxon>Metazoa</taxon>
        <taxon>Chordata</taxon>
        <taxon>Craniata</taxon>
        <taxon>Vertebrata</taxon>
        <taxon>Euteleostomi</taxon>
        <taxon>Actinopterygii</taxon>
        <taxon>Neopterygii</taxon>
        <taxon>Teleostei</taxon>
        <taxon>Albuliformes</taxon>
        <taxon>Albulidae</taxon>
        <taxon>Albula</taxon>
    </lineage>
</organism>
<proteinExistence type="predicted"/>
<sequence>MQGTLRGEEQVEGTQRRERKSEGAGRGEDEIERRREGCSKDVSEIEELHFWGIWRRERERERERMFAMCVVVDSLRTQVQTSFRLSAMWSAYLPPFKLSLYHNHDLLCQTPLPEMGPFPLLCGWCPPPPLPPSPPPPHTQRASSITVQPNIVTQLT</sequence>
<dbReference type="AlphaFoldDB" id="A0A8T2PJX8"/>
<reference evidence="2" key="1">
    <citation type="thesis" date="2021" institute="BYU ScholarsArchive" country="Provo, UT, USA">
        <title>Applications of and Algorithms for Genome Assembly and Genomic Analyses with an Emphasis on Marine Teleosts.</title>
        <authorList>
            <person name="Pickett B.D."/>
        </authorList>
    </citation>
    <scope>NUCLEOTIDE SEQUENCE</scope>
    <source>
        <strain evidence="2">HI-2016</strain>
    </source>
</reference>
<protein>
    <submittedName>
        <fullName evidence="2">Uncharacterized protein</fullName>
    </submittedName>
</protein>
<evidence type="ECO:0000313" key="2">
    <source>
        <dbReference type="EMBL" id="KAG9352884.1"/>
    </source>
</evidence>
<gene>
    <name evidence="2" type="ORF">JZ751_017460</name>
</gene>
<dbReference type="EMBL" id="JAFBMS010000004">
    <property type="protein sequence ID" value="KAG9352884.1"/>
    <property type="molecule type" value="Genomic_DNA"/>
</dbReference>
<feature type="region of interest" description="Disordered" evidence="1">
    <location>
        <begin position="1"/>
        <end position="38"/>
    </location>
</feature>